<evidence type="ECO:0000259" key="2">
    <source>
        <dbReference type="PROSITE" id="PS50132"/>
    </source>
</evidence>
<evidence type="ECO:0000313" key="4">
    <source>
        <dbReference type="Proteomes" id="UP000440578"/>
    </source>
</evidence>
<gene>
    <name evidence="3" type="primary">Rgs19_0</name>
    <name evidence="3" type="ORF">FJT64_000217</name>
</gene>
<reference evidence="3 4" key="1">
    <citation type="submission" date="2019-07" db="EMBL/GenBank/DDBJ databases">
        <title>Draft genome assembly of a fouling barnacle, Amphibalanus amphitrite (Darwin, 1854): The first reference genome for Thecostraca.</title>
        <authorList>
            <person name="Kim W."/>
        </authorList>
    </citation>
    <scope>NUCLEOTIDE SEQUENCE [LARGE SCALE GENOMIC DNA]</scope>
    <source>
        <strain evidence="3">SNU_AA5</strain>
        <tissue evidence="3">Soma without cirri and trophi</tissue>
    </source>
</reference>
<proteinExistence type="predicted"/>
<protein>
    <submittedName>
        <fullName evidence="3">Regulator of G-protein signaling 19</fullName>
    </submittedName>
</protein>
<dbReference type="InterPro" id="IPR016137">
    <property type="entry name" value="RGS"/>
</dbReference>
<evidence type="ECO:0000256" key="1">
    <source>
        <dbReference type="SAM" id="MobiDB-lite"/>
    </source>
</evidence>
<dbReference type="PANTHER" id="PTHR10845:SF192">
    <property type="entry name" value="DOUBLE HIT, ISOFORM B"/>
    <property type="match status" value="1"/>
</dbReference>
<dbReference type="OrthoDB" id="196547at2759"/>
<dbReference type="EMBL" id="VIIS01000225">
    <property type="protein sequence ID" value="KAF0311624.1"/>
    <property type="molecule type" value="Genomic_DNA"/>
</dbReference>
<accession>A0A6A4X6I8</accession>
<dbReference type="Pfam" id="PF00615">
    <property type="entry name" value="RGS"/>
    <property type="match status" value="1"/>
</dbReference>
<keyword evidence="4" id="KW-1185">Reference proteome</keyword>
<dbReference type="PROSITE" id="PS50132">
    <property type="entry name" value="RGS"/>
    <property type="match status" value="1"/>
</dbReference>
<dbReference type="Proteomes" id="UP000440578">
    <property type="component" value="Unassembled WGS sequence"/>
</dbReference>
<feature type="domain" description="RGS" evidence="2">
    <location>
        <begin position="57"/>
        <end position="173"/>
    </location>
</feature>
<feature type="region of interest" description="Disordered" evidence="1">
    <location>
        <begin position="11"/>
        <end position="36"/>
    </location>
</feature>
<comment type="caution">
    <text evidence="3">The sequence shown here is derived from an EMBL/GenBank/DDBJ whole genome shotgun (WGS) entry which is preliminary data.</text>
</comment>
<dbReference type="InterPro" id="IPR044926">
    <property type="entry name" value="RGS_subdomain_2"/>
</dbReference>
<dbReference type="SUPFAM" id="SSF48097">
    <property type="entry name" value="Regulator of G-protein signaling, RGS"/>
    <property type="match status" value="1"/>
</dbReference>
<name>A0A6A4X6I8_AMPAM</name>
<evidence type="ECO:0000313" key="3">
    <source>
        <dbReference type="EMBL" id="KAF0311624.1"/>
    </source>
</evidence>
<dbReference type="PANTHER" id="PTHR10845">
    <property type="entry name" value="REGULATOR OF G PROTEIN SIGNALING"/>
    <property type="match status" value="1"/>
</dbReference>
<dbReference type="AlphaFoldDB" id="A0A6A4X6I8"/>
<sequence>MNCFECLKSRTDSPDHLKAQPAPVSSTPAAGPGQTVVGIERASGGVSQPKRQAKFAYLEEVLKSQKGMAALREYMATVQQEHVLDFLEDVRRYRSESDAAARAKSAQTIFSSYVAVCAERELSLDKPMRDAVVAGLSEAPPHLFDAAERAQLEELRRDVFPRFLKTPLFERLAGLA</sequence>
<dbReference type="PRINTS" id="PR01301">
    <property type="entry name" value="RGSPROTEIN"/>
</dbReference>
<dbReference type="Gene3D" id="1.10.167.10">
    <property type="entry name" value="Regulator of G-protein Signalling 4, domain 2"/>
    <property type="match status" value="1"/>
</dbReference>
<dbReference type="InterPro" id="IPR036305">
    <property type="entry name" value="RGS_sf"/>
</dbReference>
<organism evidence="3 4">
    <name type="scientific">Amphibalanus amphitrite</name>
    <name type="common">Striped barnacle</name>
    <name type="synonym">Balanus amphitrite</name>
    <dbReference type="NCBI Taxonomy" id="1232801"/>
    <lineage>
        <taxon>Eukaryota</taxon>
        <taxon>Metazoa</taxon>
        <taxon>Ecdysozoa</taxon>
        <taxon>Arthropoda</taxon>
        <taxon>Crustacea</taxon>
        <taxon>Multicrustacea</taxon>
        <taxon>Cirripedia</taxon>
        <taxon>Thoracica</taxon>
        <taxon>Thoracicalcarea</taxon>
        <taxon>Balanomorpha</taxon>
        <taxon>Balanoidea</taxon>
        <taxon>Balanidae</taxon>
        <taxon>Amphibalaninae</taxon>
        <taxon>Amphibalanus</taxon>
    </lineage>
</organism>
<dbReference type="SMART" id="SM00315">
    <property type="entry name" value="RGS"/>
    <property type="match status" value="1"/>
</dbReference>